<dbReference type="HAMAP" id="MF_00337">
    <property type="entry name" value="Exonuc_7_S"/>
    <property type="match status" value="1"/>
</dbReference>
<dbReference type="EC" id="3.1.11.6" evidence="6"/>
<dbReference type="Gene3D" id="1.10.287.1040">
    <property type="entry name" value="Exonuclease VII, small subunit"/>
    <property type="match status" value="1"/>
</dbReference>
<dbReference type="InterPro" id="IPR037004">
    <property type="entry name" value="Exonuc_VII_ssu_sf"/>
</dbReference>
<keyword evidence="3 6" id="KW-0540">Nuclease</keyword>
<dbReference type="PIRSF" id="PIRSF006488">
    <property type="entry name" value="Exonuc_VII_S"/>
    <property type="match status" value="1"/>
</dbReference>
<evidence type="ECO:0000256" key="6">
    <source>
        <dbReference type="HAMAP-Rule" id="MF_00337"/>
    </source>
</evidence>
<name>A0A1N6WTS5_9RHOO</name>
<gene>
    <name evidence="6" type="primary">xseB</name>
    <name evidence="7" type="ORF">SAMN05421829_10869</name>
</gene>
<keyword evidence="5 6" id="KW-0269">Exonuclease</keyword>
<dbReference type="GO" id="GO:0005829">
    <property type="term" value="C:cytosol"/>
    <property type="evidence" value="ECO:0007669"/>
    <property type="project" value="TreeGrafter"/>
</dbReference>
<dbReference type="EMBL" id="FTMD01000008">
    <property type="protein sequence ID" value="SIQ93428.1"/>
    <property type="molecule type" value="Genomic_DNA"/>
</dbReference>
<dbReference type="RefSeq" id="WP_076602571.1">
    <property type="nucleotide sequence ID" value="NZ_FTMD01000008.1"/>
</dbReference>
<comment type="catalytic activity">
    <reaction evidence="6">
        <text>Exonucleolytic cleavage in either 5'- to 3'- or 3'- to 5'-direction to yield nucleoside 5'-phosphates.</text>
        <dbReference type="EC" id="3.1.11.6"/>
    </reaction>
</comment>
<reference evidence="8" key="1">
    <citation type="submission" date="2017-01" db="EMBL/GenBank/DDBJ databases">
        <authorList>
            <person name="Varghese N."/>
            <person name="Submissions S."/>
        </authorList>
    </citation>
    <scope>NUCLEOTIDE SEQUENCE [LARGE SCALE GENOMIC DNA]</scope>
    <source>
        <strain evidence="8">ATCC 51758</strain>
    </source>
</reference>
<dbReference type="InterPro" id="IPR003761">
    <property type="entry name" value="Exonuc_VII_S"/>
</dbReference>
<evidence type="ECO:0000256" key="2">
    <source>
        <dbReference type="ARBA" id="ARBA00022490"/>
    </source>
</evidence>
<evidence type="ECO:0000313" key="7">
    <source>
        <dbReference type="EMBL" id="SIQ93428.1"/>
    </source>
</evidence>
<dbReference type="GO" id="GO:0008855">
    <property type="term" value="F:exodeoxyribonuclease VII activity"/>
    <property type="evidence" value="ECO:0007669"/>
    <property type="project" value="UniProtKB-UniRule"/>
</dbReference>
<dbReference type="Pfam" id="PF02609">
    <property type="entry name" value="Exonuc_VII_S"/>
    <property type="match status" value="1"/>
</dbReference>
<sequence length="81" mass="8973">MAKTANSPKSFESAIAELESIVQEMETGNITLEQALEHYQRGAGLLKYCQETLQAAEQRVLQLENGALAPLDNPEDRRSPE</sequence>
<keyword evidence="2 6" id="KW-0963">Cytoplasm</keyword>
<dbReference type="AlphaFoldDB" id="A0A1N6WTS5"/>
<dbReference type="STRING" id="34027.SAMN05421829_10869"/>
<dbReference type="PANTHER" id="PTHR34137">
    <property type="entry name" value="EXODEOXYRIBONUCLEASE 7 SMALL SUBUNIT"/>
    <property type="match status" value="1"/>
</dbReference>
<dbReference type="GO" id="GO:0006308">
    <property type="term" value="P:DNA catabolic process"/>
    <property type="evidence" value="ECO:0007669"/>
    <property type="project" value="UniProtKB-UniRule"/>
</dbReference>
<comment type="subcellular location">
    <subcellularLocation>
        <location evidence="6">Cytoplasm</location>
    </subcellularLocation>
</comment>
<dbReference type="NCBIfam" id="TIGR01280">
    <property type="entry name" value="xseB"/>
    <property type="match status" value="1"/>
</dbReference>
<protein>
    <recommendedName>
        <fullName evidence="6">Exodeoxyribonuclease 7 small subunit</fullName>
        <ecNumber evidence="6">3.1.11.6</ecNumber>
    </recommendedName>
    <alternativeName>
        <fullName evidence="6">Exodeoxyribonuclease VII small subunit</fullName>
        <shortName evidence="6">Exonuclease VII small subunit</shortName>
    </alternativeName>
</protein>
<evidence type="ECO:0000313" key="8">
    <source>
        <dbReference type="Proteomes" id="UP000186819"/>
    </source>
</evidence>
<dbReference type="Proteomes" id="UP000186819">
    <property type="component" value="Unassembled WGS sequence"/>
</dbReference>
<evidence type="ECO:0000256" key="4">
    <source>
        <dbReference type="ARBA" id="ARBA00022801"/>
    </source>
</evidence>
<comment type="function">
    <text evidence="6">Bidirectionally degrades single-stranded DNA into large acid-insoluble oligonucleotides, which are then degraded further into small acid-soluble oligonucleotides.</text>
</comment>
<dbReference type="GO" id="GO:0009318">
    <property type="term" value="C:exodeoxyribonuclease VII complex"/>
    <property type="evidence" value="ECO:0007669"/>
    <property type="project" value="UniProtKB-UniRule"/>
</dbReference>
<accession>A0A1N6WTS5</accession>
<evidence type="ECO:0000256" key="3">
    <source>
        <dbReference type="ARBA" id="ARBA00022722"/>
    </source>
</evidence>
<dbReference type="PANTHER" id="PTHR34137:SF1">
    <property type="entry name" value="EXODEOXYRIBONUCLEASE 7 SMALL SUBUNIT"/>
    <property type="match status" value="1"/>
</dbReference>
<evidence type="ECO:0000256" key="5">
    <source>
        <dbReference type="ARBA" id="ARBA00022839"/>
    </source>
</evidence>
<dbReference type="SUPFAM" id="SSF116842">
    <property type="entry name" value="XseB-like"/>
    <property type="match status" value="1"/>
</dbReference>
<organism evidence="7 8">
    <name type="scientific">Aromatoleum tolulyticum</name>
    <dbReference type="NCBI Taxonomy" id="34027"/>
    <lineage>
        <taxon>Bacteria</taxon>
        <taxon>Pseudomonadati</taxon>
        <taxon>Pseudomonadota</taxon>
        <taxon>Betaproteobacteria</taxon>
        <taxon>Rhodocyclales</taxon>
        <taxon>Rhodocyclaceae</taxon>
        <taxon>Aromatoleum</taxon>
    </lineage>
</organism>
<keyword evidence="8" id="KW-1185">Reference proteome</keyword>
<dbReference type="OrthoDB" id="287668at2"/>
<comment type="subunit">
    <text evidence="6">Heterooligomer composed of large and small subunits.</text>
</comment>
<evidence type="ECO:0000256" key="1">
    <source>
        <dbReference type="ARBA" id="ARBA00009998"/>
    </source>
</evidence>
<keyword evidence="4 6" id="KW-0378">Hydrolase</keyword>
<proteinExistence type="inferred from homology"/>
<comment type="similarity">
    <text evidence="1 6">Belongs to the XseB family.</text>
</comment>
<dbReference type="NCBIfam" id="NF002140">
    <property type="entry name" value="PRK00977.1-4"/>
    <property type="match status" value="1"/>
</dbReference>